<dbReference type="Gene3D" id="1.10.10.10">
    <property type="entry name" value="Winged helix-like DNA-binding domain superfamily/Winged helix DNA-binding domain"/>
    <property type="match status" value="1"/>
</dbReference>
<dbReference type="CDD" id="cd00090">
    <property type="entry name" value="HTH_ARSR"/>
    <property type="match status" value="1"/>
</dbReference>
<dbReference type="InterPro" id="IPR036388">
    <property type="entry name" value="WH-like_DNA-bd_sf"/>
</dbReference>
<evidence type="ECO:0000256" key="1">
    <source>
        <dbReference type="SAM" id="MobiDB-lite"/>
    </source>
</evidence>
<dbReference type="SMART" id="SM00418">
    <property type="entry name" value="HTH_ARSR"/>
    <property type="match status" value="1"/>
</dbReference>
<dbReference type="STRING" id="553469.SAMN04487947_1210"/>
<evidence type="ECO:0000313" key="3">
    <source>
        <dbReference type="EMBL" id="SFR41993.1"/>
    </source>
</evidence>
<organism evidence="3 4">
    <name type="scientific">Halogeometricum rufum</name>
    <dbReference type="NCBI Taxonomy" id="553469"/>
    <lineage>
        <taxon>Archaea</taxon>
        <taxon>Methanobacteriati</taxon>
        <taxon>Methanobacteriota</taxon>
        <taxon>Stenosarchaea group</taxon>
        <taxon>Halobacteria</taxon>
        <taxon>Halobacteriales</taxon>
        <taxon>Haloferacaceae</taxon>
        <taxon>Halogeometricum</taxon>
    </lineage>
</organism>
<dbReference type="InterPro" id="IPR057527">
    <property type="entry name" value="HVO_A0261-like_N"/>
</dbReference>
<evidence type="ECO:0000259" key="2">
    <source>
        <dbReference type="SMART" id="SM00418"/>
    </source>
</evidence>
<dbReference type="RefSeq" id="WP_394328053.1">
    <property type="nucleotide sequence ID" value="NZ_FOYT01000001.1"/>
</dbReference>
<protein>
    <submittedName>
        <fullName evidence="3">MarR family protein</fullName>
    </submittedName>
</protein>
<accession>A0A1I6GIE8</accession>
<dbReference type="AlphaFoldDB" id="A0A1I6GIE8"/>
<dbReference type="InterPro" id="IPR036390">
    <property type="entry name" value="WH_DNA-bd_sf"/>
</dbReference>
<reference evidence="4" key="1">
    <citation type="submission" date="2016-10" db="EMBL/GenBank/DDBJ databases">
        <authorList>
            <person name="Varghese N."/>
            <person name="Submissions S."/>
        </authorList>
    </citation>
    <scope>NUCLEOTIDE SEQUENCE [LARGE SCALE GENOMIC DNA]</scope>
    <source>
        <strain evidence="4">CGMCC 1.7736</strain>
    </source>
</reference>
<dbReference type="SUPFAM" id="SSF46785">
    <property type="entry name" value="Winged helix' DNA-binding domain"/>
    <property type="match status" value="1"/>
</dbReference>
<name>A0A1I6GIE8_9EURY</name>
<feature type="domain" description="HTH arsR-type" evidence="2">
    <location>
        <begin position="11"/>
        <end position="90"/>
    </location>
</feature>
<gene>
    <name evidence="3" type="ORF">SAMN04487947_1210</name>
</gene>
<dbReference type="InterPro" id="IPR001845">
    <property type="entry name" value="HTH_ArsR_DNA-bd_dom"/>
</dbReference>
<feature type="region of interest" description="Disordered" evidence="1">
    <location>
        <begin position="27"/>
        <end position="48"/>
    </location>
</feature>
<dbReference type="EMBL" id="FOYT01000001">
    <property type="protein sequence ID" value="SFR41993.1"/>
    <property type="molecule type" value="Genomic_DNA"/>
</dbReference>
<dbReference type="GO" id="GO:0003700">
    <property type="term" value="F:DNA-binding transcription factor activity"/>
    <property type="evidence" value="ECO:0007669"/>
    <property type="project" value="InterPro"/>
</dbReference>
<sequence>MPSDQTWDHVGCLIASTHRVAVCRALADRPGTPGDLGDRTDTTTSSASRAVRQLADAGLAELLVDEERHRGRLYALTDSGRAAYDRAVENDLIDPLCDRPTNP</sequence>
<evidence type="ECO:0000313" key="4">
    <source>
        <dbReference type="Proteomes" id="UP000198531"/>
    </source>
</evidence>
<dbReference type="Pfam" id="PF25213">
    <property type="entry name" value="HVO_A0261_N"/>
    <property type="match status" value="1"/>
</dbReference>
<dbReference type="Proteomes" id="UP000198531">
    <property type="component" value="Unassembled WGS sequence"/>
</dbReference>
<proteinExistence type="predicted"/>
<dbReference type="InterPro" id="IPR011991">
    <property type="entry name" value="ArsR-like_HTH"/>
</dbReference>
<keyword evidence="4" id="KW-1185">Reference proteome</keyword>